<dbReference type="SMART" id="SM00257">
    <property type="entry name" value="LysM"/>
    <property type="match status" value="1"/>
</dbReference>
<dbReference type="GO" id="GO:0032153">
    <property type="term" value="C:cell division site"/>
    <property type="evidence" value="ECO:0007669"/>
    <property type="project" value="TreeGrafter"/>
</dbReference>
<dbReference type="PANTHER" id="PTHR21666">
    <property type="entry name" value="PEPTIDASE-RELATED"/>
    <property type="match status" value="1"/>
</dbReference>
<proteinExistence type="inferred from homology"/>
<dbReference type="Pfam" id="PF01551">
    <property type="entry name" value="Peptidase_M23"/>
    <property type="match status" value="1"/>
</dbReference>
<dbReference type="CDD" id="cd12797">
    <property type="entry name" value="M23_peptidase"/>
    <property type="match status" value="1"/>
</dbReference>
<sequence length="296" mass="30983">MRSCPRSCLLLIVALAVLLLAACSTEPRVVAVRRFSPYGTPTSRVTERPGYYRVVAGDTLYSIAFRHQMDYRELARINGIGPPYTIYPGQELRLHGAPAALAQTAPGRVPRPAPITPPPAAATPTVVAAPGAVAAVTAPVSSSVTSANTVATSASAPARANTAVISGGPTRSVDGIVWRWPVHGPVLAGFEADEPGRQGLDIGGRMGQPVYAAASGVVVYSGSGLVGYGELIIIKHSDSYLSAYGHNSVRLVKEGENVVAGQEIAEMGNSGAPRVELHFEIRKDGKPLNPLDFMPK</sequence>
<dbReference type="InterPro" id="IPR018392">
    <property type="entry name" value="LysM"/>
</dbReference>
<protein>
    <submittedName>
        <fullName evidence="3">Peptidase M23B</fullName>
    </submittedName>
</protein>
<comment type="caution">
    <text evidence="3">The sequence shown here is derived from an EMBL/GenBank/DDBJ whole genome shotgun (WGS) entry which is preliminary data.</text>
</comment>
<accession>T1AK48</accession>
<feature type="domain" description="LysM" evidence="2">
    <location>
        <begin position="50"/>
        <end position="94"/>
    </location>
</feature>
<name>T1AK48_9ZZZZ</name>
<dbReference type="InterPro" id="IPR016047">
    <property type="entry name" value="M23ase_b-sheet_dom"/>
</dbReference>
<organism evidence="3">
    <name type="scientific">mine drainage metagenome</name>
    <dbReference type="NCBI Taxonomy" id="410659"/>
    <lineage>
        <taxon>unclassified sequences</taxon>
        <taxon>metagenomes</taxon>
        <taxon>ecological metagenomes</taxon>
    </lineage>
</organism>
<dbReference type="SUPFAM" id="SSF51261">
    <property type="entry name" value="Duplicated hybrid motif"/>
    <property type="match status" value="1"/>
</dbReference>
<dbReference type="PROSITE" id="PS51782">
    <property type="entry name" value="LYSM"/>
    <property type="match status" value="1"/>
</dbReference>
<gene>
    <name evidence="3" type="ORF">B1A_11116</name>
</gene>
<evidence type="ECO:0000313" key="3">
    <source>
        <dbReference type="EMBL" id="EQD57707.1"/>
    </source>
</evidence>
<dbReference type="PANTHER" id="PTHR21666:SF263">
    <property type="entry name" value="MUREIN HYDROLASE ACTIVATOR NLPD"/>
    <property type="match status" value="1"/>
</dbReference>
<dbReference type="GO" id="GO:0004222">
    <property type="term" value="F:metalloendopeptidase activity"/>
    <property type="evidence" value="ECO:0007669"/>
    <property type="project" value="TreeGrafter"/>
</dbReference>
<dbReference type="Pfam" id="PF01476">
    <property type="entry name" value="LysM"/>
    <property type="match status" value="1"/>
</dbReference>
<dbReference type="Gene3D" id="2.70.70.10">
    <property type="entry name" value="Glucose Permease (Domain IIA)"/>
    <property type="match status" value="1"/>
</dbReference>
<dbReference type="InterPro" id="IPR036779">
    <property type="entry name" value="LysM_dom_sf"/>
</dbReference>
<evidence type="ECO:0000259" key="2">
    <source>
        <dbReference type="PROSITE" id="PS51782"/>
    </source>
</evidence>
<dbReference type="PROSITE" id="PS51257">
    <property type="entry name" value="PROKAR_LIPOPROTEIN"/>
    <property type="match status" value="1"/>
</dbReference>
<reference evidence="3" key="1">
    <citation type="submission" date="2013-08" db="EMBL/GenBank/DDBJ databases">
        <authorList>
            <person name="Mendez C."/>
            <person name="Richter M."/>
            <person name="Ferrer M."/>
            <person name="Sanchez J."/>
        </authorList>
    </citation>
    <scope>NUCLEOTIDE SEQUENCE</scope>
</reference>
<dbReference type="InterPro" id="IPR050570">
    <property type="entry name" value="Cell_wall_metabolism_enzyme"/>
</dbReference>
<dbReference type="InterPro" id="IPR011055">
    <property type="entry name" value="Dup_hybrid_motif"/>
</dbReference>
<evidence type="ECO:0000256" key="1">
    <source>
        <dbReference type="ARBA" id="ARBA00038420"/>
    </source>
</evidence>
<dbReference type="AlphaFoldDB" id="T1AK48"/>
<feature type="non-terminal residue" evidence="3">
    <location>
        <position position="296"/>
    </location>
</feature>
<dbReference type="GO" id="GO:0009279">
    <property type="term" value="C:cell outer membrane"/>
    <property type="evidence" value="ECO:0007669"/>
    <property type="project" value="TreeGrafter"/>
</dbReference>
<dbReference type="EMBL" id="AUZX01007933">
    <property type="protein sequence ID" value="EQD57707.1"/>
    <property type="molecule type" value="Genomic_DNA"/>
</dbReference>
<dbReference type="CDD" id="cd00118">
    <property type="entry name" value="LysM"/>
    <property type="match status" value="1"/>
</dbReference>
<reference evidence="3" key="2">
    <citation type="journal article" date="2014" name="ISME J.">
        <title>Microbial stratification in low pH oxic and suboxic macroscopic growths along an acid mine drainage.</title>
        <authorList>
            <person name="Mendez-Garcia C."/>
            <person name="Mesa V."/>
            <person name="Sprenger R.R."/>
            <person name="Richter M."/>
            <person name="Diez M.S."/>
            <person name="Solano J."/>
            <person name="Bargiela R."/>
            <person name="Golyshina O.V."/>
            <person name="Manteca A."/>
            <person name="Ramos J.L."/>
            <person name="Gallego J.R."/>
            <person name="Llorente I."/>
            <person name="Martins Dos Santos V.A."/>
            <person name="Jensen O.N."/>
            <person name="Pelaez A.I."/>
            <person name="Sanchez J."/>
            <person name="Ferrer M."/>
        </authorList>
    </citation>
    <scope>NUCLEOTIDE SEQUENCE</scope>
</reference>
<comment type="similarity">
    <text evidence="1">Belongs to the E.coli NlpD/Haemophilus LppB family.</text>
</comment>
<dbReference type="Gene3D" id="3.10.350.10">
    <property type="entry name" value="LysM domain"/>
    <property type="match status" value="1"/>
</dbReference>